<accession>A0ACD4C693</accession>
<proteinExistence type="predicted"/>
<name>A0ACD4C693_9BACI</name>
<sequence>MLKTNSITRIATLLVLVITGLLLLQFHNASAQETNPPLIITEIVTKSAGSGQPYEYVEIYNTTSEAINLQDYQLQYFTSNFSSPANRWPIEDKIIQPKDSLVLWLKKLAYPDVPLWDFNSNYEMNLTPEDVYEVKLTSTGQGLHDSSLRQVGIADADGTILSTALINDGEVDGITNRSITYQATSSAAMTKLNNDEQPTPGVVLTGQVAGTATPTNLTATPANQSVTLEWEATEGAVSYQIYQSDGSITSTDDATSILNGLENGKAYTFRVTSVDAEGNESPATKEVRAVPQEIVDSEAPSTPTGLKATPGKDHVKLLWNANPDSDLAGYRIYINGTLYGTAPADQKSIDVSPLELNREYSFKVTAIDQVGNESKPTKPLVTGPSENVPIPNLLITELIPNTDNYAGYDAFEYLELYNNSPDPIDLKGYRFASYNWDEEIGDTHILKPWDTVVIWTRNTAISPISLEAFNYNYFYGYKSKYLQEEDTIVLGDIAGLVNGGNTLTVYDPDGREVVRADYSGEDVSLKQTVTYSYPKDNTRTMEKLAAGQSPTPGWVIEDQAPDRPVADQEPPQTPTNVDATAGNGEAVLTWDASSETDLYRYHIYKDGELEYSVDPSQTDFTLYTLAGNQTYTLQVSAEDTSGNVSEKSDPVSVRPDHQLITQVERSQHEKDPAYQDLWDISTDGPVIAGLSEGLVPQGLTYYKKKDWLITIGYVDDGIRPGTITITDRTTGQLVKSVVLYNTDGTPYTGHAGGVTVSRDHGWVASENHLFSFDLSDLVNAPNNGEIQFTKQIPIPVEAAYTVYDEGILWVGEFYEASSYPTDPTHHIENRDGDMHYAWMIGYDLERNNDMLSKDQWNGSPEVNAIPDYVLSTTGKVQGAIMQKAARNGVTLSTSYGRANDSVLYRYEYPLKEDPHAFVTVEGKQVPLWFLDGHTAKPRQSVEAIPMPEGIVEIQKELYVVFESGANKYRYTTTYPMDRMLKIDMKKLMKDDKGIE</sequence>
<keyword evidence="2" id="KW-1185">Reference proteome</keyword>
<dbReference type="EMBL" id="CP104558">
    <property type="protein sequence ID" value="UXH43951.1"/>
    <property type="molecule type" value="Genomic_DNA"/>
</dbReference>
<reference evidence="1" key="1">
    <citation type="submission" date="2022-09" db="EMBL/GenBank/DDBJ databases">
        <title>Complete genome sequence of Rossellomorea vietnamensis strain RL-WG62, a newly isolated PGPR with the potential for plant salinity stress alleviation.</title>
        <authorList>
            <person name="Ren L."/>
            <person name="Wang G."/>
            <person name="Hu H."/>
        </authorList>
    </citation>
    <scope>NUCLEOTIDE SEQUENCE</scope>
    <source>
        <strain evidence="1">RL-WG62</strain>
    </source>
</reference>
<protein>
    <submittedName>
        <fullName evidence="1">Lamin tail domain-containing protein</fullName>
    </submittedName>
</protein>
<evidence type="ECO:0000313" key="2">
    <source>
        <dbReference type="Proteomes" id="UP001064027"/>
    </source>
</evidence>
<evidence type="ECO:0000313" key="1">
    <source>
        <dbReference type="EMBL" id="UXH43951.1"/>
    </source>
</evidence>
<gene>
    <name evidence="1" type="ORF">N5C46_20295</name>
</gene>
<organism evidence="1 2">
    <name type="scientific">Rossellomorea vietnamensis</name>
    <dbReference type="NCBI Taxonomy" id="218284"/>
    <lineage>
        <taxon>Bacteria</taxon>
        <taxon>Bacillati</taxon>
        <taxon>Bacillota</taxon>
        <taxon>Bacilli</taxon>
        <taxon>Bacillales</taxon>
        <taxon>Bacillaceae</taxon>
        <taxon>Rossellomorea</taxon>
    </lineage>
</organism>
<dbReference type="Proteomes" id="UP001064027">
    <property type="component" value="Chromosome"/>
</dbReference>